<dbReference type="SUPFAM" id="SSF51215">
    <property type="entry name" value="Regulatory protein AraC"/>
    <property type="match status" value="1"/>
</dbReference>
<comment type="caution">
    <text evidence="6">The sequence shown here is derived from an EMBL/GenBank/DDBJ whole genome shotgun (WGS) entry which is preliminary data.</text>
</comment>
<dbReference type="RefSeq" id="WP_185050697.1">
    <property type="nucleotide sequence ID" value="NZ_BAABIX010000001.1"/>
</dbReference>
<protein>
    <submittedName>
        <fullName evidence="6">AraC-like DNA-binding protein</fullName>
    </submittedName>
</protein>
<dbReference type="Proteomes" id="UP000578449">
    <property type="component" value="Unassembled WGS sequence"/>
</dbReference>
<evidence type="ECO:0000256" key="3">
    <source>
        <dbReference type="ARBA" id="ARBA00023159"/>
    </source>
</evidence>
<evidence type="ECO:0000313" key="7">
    <source>
        <dbReference type="Proteomes" id="UP000578449"/>
    </source>
</evidence>
<keyword evidence="3" id="KW-0010">Activator</keyword>
<evidence type="ECO:0000256" key="4">
    <source>
        <dbReference type="ARBA" id="ARBA00023163"/>
    </source>
</evidence>
<dbReference type="InterPro" id="IPR009057">
    <property type="entry name" value="Homeodomain-like_sf"/>
</dbReference>
<reference evidence="6 7" key="1">
    <citation type="submission" date="2020-08" db="EMBL/GenBank/DDBJ databases">
        <title>Genomic Encyclopedia of Type Strains, Phase IV (KMG-IV): sequencing the most valuable type-strain genomes for metagenomic binning, comparative biology and taxonomic classification.</title>
        <authorList>
            <person name="Goeker M."/>
        </authorList>
    </citation>
    <scope>NUCLEOTIDE SEQUENCE [LARGE SCALE GENOMIC DNA]</scope>
    <source>
        <strain evidence="6 7">DSM 45615</strain>
    </source>
</reference>
<feature type="domain" description="HTH araC/xylS-type" evidence="5">
    <location>
        <begin position="175"/>
        <end position="273"/>
    </location>
</feature>
<keyword evidence="1" id="KW-0805">Transcription regulation</keyword>
<evidence type="ECO:0000256" key="2">
    <source>
        <dbReference type="ARBA" id="ARBA00023125"/>
    </source>
</evidence>
<proteinExistence type="predicted"/>
<sequence>MGQGSAVEIAADFYDFVVTDIGYVIDRAPDPGWRVTAFANPRLHILAVAVTGKAGYEIGGVPYAIRPGDVIFMPKGLPHTGRSDAADPWRFISVGFDVRSDTGDVTAQLGTLPHVTRDASPHGAAAAFAELHTAWNDRSPGYLVQIRGIVSGIMHGLIRAHSLPHLRHPHTRRIMAVTEMIRENHHRTFSVAELAAVAGLSPSHFRAMFKRLTGQTVVEYQQGVRIGKATELLLSGECNVSEAALRAGFRDVYYFSRLFKKVTGTNPSELTRG</sequence>
<name>A0A840P326_9ACTN</name>
<dbReference type="Pfam" id="PF02311">
    <property type="entry name" value="AraC_binding"/>
    <property type="match status" value="1"/>
</dbReference>
<gene>
    <name evidence="6" type="ORF">HNP84_003498</name>
</gene>
<evidence type="ECO:0000256" key="1">
    <source>
        <dbReference type="ARBA" id="ARBA00023015"/>
    </source>
</evidence>
<dbReference type="InterPro" id="IPR050204">
    <property type="entry name" value="AraC_XylS_family_regulators"/>
</dbReference>
<accession>A0A840P326</accession>
<dbReference type="PROSITE" id="PS01124">
    <property type="entry name" value="HTH_ARAC_FAMILY_2"/>
    <property type="match status" value="1"/>
</dbReference>
<dbReference type="GO" id="GO:0003700">
    <property type="term" value="F:DNA-binding transcription factor activity"/>
    <property type="evidence" value="ECO:0007669"/>
    <property type="project" value="InterPro"/>
</dbReference>
<keyword evidence="7" id="KW-1185">Reference proteome</keyword>
<dbReference type="SUPFAM" id="SSF46689">
    <property type="entry name" value="Homeodomain-like"/>
    <property type="match status" value="2"/>
</dbReference>
<dbReference type="PANTHER" id="PTHR46796">
    <property type="entry name" value="HTH-TYPE TRANSCRIPTIONAL ACTIVATOR RHAS-RELATED"/>
    <property type="match status" value="1"/>
</dbReference>
<dbReference type="InterPro" id="IPR037923">
    <property type="entry name" value="HTH-like"/>
</dbReference>
<dbReference type="Pfam" id="PF12833">
    <property type="entry name" value="HTH_18"/>
    <property type="match status" value="1"/>
</dbReference>
<organism evidence="6 7">
    <name type="scientific">Thermocatellispora tengchongensis</name>
    <dbReference type="NCBI Taxonomy" id="1073253"/>
    <lineage>
        <taxon>Bacteria</taxon>
        <taxon>Bacillati</taxon>
        <taxon>Actinomycetota</taxon>
        <taxon>Actinomycetes</taxon>
        <taxon>Streptosporangiales</taxon>
        <taxon>Streptosporangiaceae</taxon>
        <taxon>Thermocatellispora</taxon>
    </lineage>
</organism>
<dbReference type="Gene3D" id="1.10.10.60">
    <property type="entry name" value="Homeodomain-like"/>
    <property type="match status" value="2"/>
</dbReference>
<dbReference type="Gene3D" id="2.60.120.10">
    <property type="entry name" value="Jelly Rolls"/>
    <property type="match status" value="1"/>
</dbReference>
<dbReference type="InterPro" id="IPR003313">
    <property type="entry name" value="AraC-bd"/>
</dbReference>
<dbReference type="GO" id="GO:0043565">
    <property type="term" value="F:sequence-specific DNA binding"/>
    <property type="evidence" value="ECO:0007669"/>
    <property type="project" value="InterPro"/>
</dbReference>
<keyword evidence="2 6" id="KW-0238">DNA-binding</keyword>
<evidence type="ECO:0000259" key="5">
    <source>
        <dbReference type="PROSITE" id="PS01124"/>
    </source>
</evidence>
<dbReference type="InterPro" id="IPR018060">
    <property type="entry name" value="HTH_AraC"/>
</dbReference>
<evidence type="ECO:0000313" key="6">
    <source>
        <dbReference type="EMBL" id="MBB5133772.1"/>
    </source>
</evidence>
<dbReference type="InterPro" id="IPR014710">
    <property type="entry name" value="RmlC-like_jellyroll"/>
</dbReference>
<dbReference type="PROSITE" id="PS00041">
    <property type="entry name" value="HTH_ARAC_FAMILY_1"/>
    <property type="match status" value="1"/>
</dbReference>
<dbReference type="EMBL" id="JACHGN010000006">
    <property type="protein sequence ID" value="MBB5133772.1"/>
    <property type="molecule type" value="Genomic_DNA"/>
</dbReference>
<dbReference type="InterPro" id="IPR018062">
    <property type="entry name" value="HTH_AraC-typ_CS"/>
</dbReference>
<dbReference type="AlphaFoldDB" id="A0A840P326"/>
<dbReference type="SMART" id="SM00342">
    <property type="entry name" value="HTH_ARAC"/>
    <property type="match status" value="1"/>
</dbReference>
<keyword evidence="4" id="KW-0804">Transcription</keyword>